<dbReference type="GeneID" id="118408361"/>
<organism evidence="3 4">
    <name type="scientific">Branchiostoma floridae</name>
    <name type="common">Florida lancelet</name>
    <name type="synonym">Amphioxus</name>
    <dbReference type="NCBI Taxonomy" id="7739"/>
    <lineage>
        <taxon>Eukaryota</taxon>
        <taxon>Metazoa</taxon>
        <taxon>Chordata</taxon>
        <taxon>Cephalochordata</taxon>
        <taxon>Leptocardii</taxon>
        <taxon>Amphioxiformes</taxon>
        <taxon>Branchiostomatidae</taxon>
        <taxon>Branchiostoma</taxon>
    </lineage>
</organism>
<feature type="signal peptide" evidence="1">
    <location>
        <begin position="1"/>
        <end position="22"/>
    </location>
</feature>
<feature type="chain" id="PRO_5039932950" evidence="1">
    <location>
        <begin position="23"/>
        <end position="151"/>
    </location>
</feature>
<protein>
    <submittedName>
        <fullName evidence="4">Struthiocalcin-2-like</fullName>
    </submittedName>
</protein>
<dbReference type="CDD" id="cd00037">
    <property type="entry name" value="CLECT"/>
    <property type="match status" value="1"/>
</dbReference>
<feature type="domain" description="C-type lectin" evidence="2">
    <location>
        <begin position="32"/>
        <end position="148"/>
    </location>
</feature>
<dbReference type="PANTHER" id="PTHR22801">
    <property type="entry name" value="LITHOSTATHINE"/>
    <property type="match status" value="1"/>
</dbReference>
<keyword evidence="1" id="KW-0732">Signal</keyword>
<evidence type="ECO:0000256" key="1">
    <source>
        <dbReference type="SAM" id="SignalP"/>
    </source>
</evidence>
<proteinExistence type="predicted"/>
<evidence type="ECO:0000313" key="3">
    <source>
        <dbReference type="Proteomes" id="UP000001554"/>
    </source>
</evidence>
<dbReference type="SMART" id="SM00034">
    <property type="entry name" value="CLECT"/>
    <property type="match status" value="1"/>
</dbReference>
<dbReference type="OMA" id="ENTSRTW"/>
<dbReference type="Proteomes" id="UP000001554">
    <property type="component" value="Unplaced"/>
</dbReference>
<dbReference type="RefSeq" id="XP_035665018.1">
    <property type="nucleotide sequence ID" value="XM_035809125.1"/>
</dbReference>
<keyword evidence="3" id="KW-1185">Reference proteome</keyword>
<dbReference type="InterPro" id="IPR050801">
    <property type="entry name" value="Ca-Dep_Lectins_ImmuneDev"/>
</dbReference>
<dbReference type="Gene3D" id="3.10.100.10">
    <property type="entry name" value="Mannose-Binding Protein A, subunit A"/>
    <property type="match status" value="1"/>
</dbReference>
<dbReference type="KEGG" id="bfo:118408361"/>
<dbReference type="PROSITE" id="PS50041">
    <property type="entry name" value="C_TYPE_LECTIN_2"/>
    <property type="match status" value="1"/>
</dbReference>
<accession>A0A9J7KL34</accession>
<gene>
    <name evidence="4" type="primary">LOC118408361</name>
</gene>
<dbReference type="PANTHER" id="PTHR22801:SF63">
    <property type="entry name" value="C-TYPE LECTIN DOMAIN-CONTAINING PROTEIN"/>
    <property type="match status" value="1"/>
</dbReference>
<dbReference type="SUPFAM" id="SSF56436">
    <property type="entry name" value="C-type lectin-like"/>
    <property type="match status" value="1"/>
</dbReference>
<dbReference type="InterPro" id="IPR001304">
    <property type="entry name" value="C-type_lectin-like"/>
</dbReference>
<name>A0A9J7KL34_BRAFL</name>
<dbReference type="OrthoDB" id="6133475at2759"/>
<dbReference type="InterPro" id="IPR016187">
    <property type="entry name" value="CTDL_fold"/>
</dbReference>
<sequence length="151" mass="16603">MGRTFLGLGVLAMLGLLTGADAVACPGRYKGFDGKCYGFFPGGSYPEAVRFCSRQGAQLYMMRNPTEVFRLKQLLSKQPLKSFWVGLTDENTSRTWAWSNGDALGVGDFTDWGNPADNDDQACVYARKESGYKWAVTGCGQKKAFICKKDP</sequence>
<evidence type="ECO:0000259" key="2">
    <source>
        <dbReference type="PROSITE" id="PS50041"/>
    </source>
</evidence>
<evidence type="ECO:0000313" key="4">
    <source>
        <dbReference type="RefSeq" id="XP_035665018.1"/>
    </source>
</evidence>
<dbReference type="InterPro" id="IPR016186">
    <property type="entry name" value="C-type_lectin-like/link_sf"/>
</dbReference>
<dbReference type="AlphaFoldDB" id="A0A9J7KL34"/>
<reference evidence="4" key="1">
    <citation type="submission" date="2025-08" db="UniProtKB">
        <authorList>
            <consortium name="RefSeq"/>
        </authorList>
    </citation>
    <scope>IDENTIFICATION</scope>
    <source>
        <strain evidence="4">S238N-H82</strain>
        <tissue evidence="4">Testes</tissue>
    </source>
</reference>
<dbReference type="Pfam" id="PF00059">
    <property type="entry name" value="Lectin_C"/>
    <property type="match status" value="1"/>
</dbReference>